<protein>
    <submittedName>
        <fullName evidence="1">Uncharacterized protein</fullName>
    </submittedName>
</protein>
<dbReference type="Proteomes" id="UP000092819">
    <property type="component" value="Unassembled WGS sequence"/>
</dbReference>
<evidence type="ECO:0000313" key="1">
    <source>
        <dbReference type="EMBL" id="SBT15157.1"/>
    </source>
</evidence>
<name>A0A1C3JJ81_9VIBR</name>
<accession>A0A1C3JJ81</accession>
<dbReference type="AlphaFoldDB" id="A0A1C3JJ81"/>
<reference evidence="2" key="1">
    <citation type="submission" date="2016-06" db="EMBL/GenBank/DDBJ databases">
        <authorList>
            <person name="Rodrigo-Torres L."/>
            <person name="Arahal D.R."/>
        </authorList>
    </citation>
    <scope>NUCLEOTIDE SEQUENCE [LARGE SCALE GENOMIC DNA]</scope>
    <source>
        <strain evidence="2">CECT 7224</strain>
    </source>
</reference>
<keyword evidence="2" id="KW-1185">Reference proteome</keyword>
<evidence type="ECO:0000313" key="2">
    <source>
        <dbReference type="Proteomes" id="UP000092819"/>
    </source>
</evidence>
<gene>
    <name evidence="1" type="ORF">VCE7224_03944</name>
</gene>
<sequence>MGSYTCMEFLRQYEVNRKTKKNPFQSDLLTKEGI</sequence>
<dbReference type="EMBL" id="FLQZ01000110">
    <property type="protein sequence ID" value="SBT15157.1"/>
    <property type="molecule type" value="Genomic_DNA"/>
</dbReference>
<organism evidence="1 2">
    <name type="scientific">Vibrio celticus</name>
    <dbReference type="NCBI Taxonomy" id="446372"/>
    <lineage>
        <taxon>Bacteria</taxon>
        <taxon>Pseudomonadati</taxon>
        <taxon>Pseudomonadota</taxon>
        <taxon>Gammaproteobacteria</taxon>
        <taxon>Vibrionales</taxon>
        <taxon>Vibrionaceae</taxon>
        <taxon>Vibrio</taxon>
    </lineage>
</organism>
<proteinExistence type="predicted"/>